<dbReference type="EMBL" id="MFKT01000004">
    <property type="protein sequence ID" value="OGG54100.1"/>
    <property type="molecule type" value="Genomic_DNA"/>
</dbReference>
<gene>
    <name evidence="2" type="ORF">A2851_03565</name>
</gene>
<dbReference type="Proteomes" id="UP000176863">
    <property type="component" value="Unassembled WGS sequence"/>
</dbReference>
<accession>A0A1F6CYF8</accession>
<name>A0A1F6CYF8_9BACT</name>
<evidence type="ECO:0000313" key="2">
    <source>
        <dbReference type="EMBL" id="OGG54100.1"/>
    </source>
</evidence>
<feature type="region of interest" description="Disordered" evidence="1">
    <location>
        <begin position="53"/>
        <end position="83"/>
    </location>
</feature>
<evidence type="ECO:0000256" key="1">
    <source>
        <dbReference type="SAM" id="MobiDB-lite"/>
    </source>
</evidence>
<protein>
    <submittedName>
        <fullName evidence="2">Uncharacterized protein</fullName>
    </submittedName>
</protein>
<evidence type="ECO:0000313" key="3">
    <source>
        <dbReference type="Proteomes" id="UP000176863"/>
    </source>
</evidence>
<organism evidence="2 3">
    <name type="scientific">Candidatus Kaiserbacteria bacterium RIFCSPHIGHO2_01_FULL_53_29</name>
    <dbReference type="NCBI Taxonomy" id="1798480"/>
    <lineage>
        <taxon>Bacteria</taxon>
        <taxon>Candidatus Kaiseribacteriota</taxon>
    </lineage>
</organism>
<reference evidence="2 3" key="1">
    <citation type="journal article" date="2016" name="Nat. Commun.">
        <title>Thousands of microbial genomes shed light on interconnected biogeochemical processes in an aquifer system.</title>
        <authorList>
            <person name="Anantharaman K."/>
            <person name="Brown C.T."/>
            <person name="Hug L.A."/>
            <person name="Sharon I."/>
            <person name="Castelle C.J."/>
            <person name="Probst A.J."/>
            <person name="Thomas B.C."/>
            <person name="Singh A."/>
            <person name="Wilkins M.J."/>
            <person name="Karaoz U."/>
            <person name="Brodie E.L."/>
            <person name="Williams K.H."/>
            <person name="Hubbard S.S."/>
            <person name="Banfield J.F."/>
        </authorList>
    </citation>
    <scope>NUCLEOTIDE SEQUENCE [LARGE SCALE GENOMIC DNA]</scope>
</reference>
<comment type="caution">
    <text evidence="2">The sequence shown here is derived from an EMBL/GenBank/DDBJ whole genome shotgun (WGS) entry which is preliminary data.</text>
</comment>
<proteinExistence type="predicted"/>
<sequence>MAKNYFFRMRNRQFEFNPKMQYARAASLCEAASSDLLFPFWCRILELVRTRAAGGGGGAANPPQKMQAAKPHRSKTAKEPGEKHRHEPIFFFGIREK</sequence>
<dbReference type="AlphaFoldDB" id="A0A1F6CYF8"/>